<gene>
    <name evidence="3" type="ORF">GBA65_14475</name>
</gene>
<evidence type="ECO:0000313" key="4">
    <source>
        <dbReference type="Proteomes" id="UP000502706"/>
    </source>
</evidence>
<feature type="transmembrane region" description="Helical" evidence="1">
    <location>
        <begin position="77"/>
        <end position="95"/>
    </location>
</feature>
<dbReference type="EMBL" id="CP045121">
    <property type="protein sequence ID" value="QIN79526.1"/>
    <property type="molecule type" value="Genomic_DNA"/>
</dbReference>
<feature type="domain" description="DUF4126" evidence="2">
    <location>
        <begin position="8"/>
        <end position="135"/>
    </location>
</feature>
<reference evidence="3 4" key="1">
    <citation type="submission" date="2019-10" db="EMBL/GenBank/DDBJ databases">
        <title>Rubrobacter sp nov SCSIO 52915 isolated from a deep-sea sediment in the South China Sea.</title>
        <authorList>
            <person name="Chen R.W."/>
        </authorList>
    </citation>
    <scope>NUCLEOTIDE SEQUENCE [LARGE SCALE GENOMIC DNA]</scope>
    <source>
        <strain evidence="3 4">SCSIO 52915</strain>
    </source>
</reference>
<dbReference type="AlphaFoldDB" id="A0A6G8PZ95"/>
<proteinExistence type="predicted"/>
<organism evidence="3 4">
    <name type="scientific">Rubrobacter marinus</name>
    <dbReference type="NCBI Taxonomy" id="2653852"/>
    <lineage>
        <taxon>Bacteria</taxon>
        <taxon>Bacillati</taxon>
        <taxon>Actinomycetota</taxon>
        <taxon>Rubrobacteria</taxon>
        <taxon>Rubrobacterales</taxon>
        <taxon>Rubrobacteraceae</taxon>
        <taxon>Rubrobacter</taxon>
    </lineage>
</organism>
<keyword evidence="1" id="KW-1133">Transmembrane helix</keyword>
<feature type="transmembrane region" description="Helical" evidence="1">
    <location>
        <begin position="45"/>
        <end position="65"/>
    </location>
</feature>
<sequence>METLLAIGIGIGLASVAGVRAFLPLALVGLSARLGLFELPAPFGFVDDWAAIGAFVVLALLETGLDKVSSLQKTLNVIQTPLRIAAGAVLFALALREGLDAGAIPELVAGGVIAGVVAVLKYVLRPRSDGTSAGSPRPF</sequence>
<evidence type="ECO:0000256" key="1">
    <source>
        <dbReference type="SAM" id="Phobius"/>
    </source>
</evidence>
<dbReference type="InterPro" id="IPR025196">
    <property type="entry name" value="DUF4126"/>
</dbReference>
<dbReference type="Pfam" id="PF13548">
    <property type="entry name" value="DUF4126"/>
    <property type="match status" value="1"/>
</dbReference>
<protein>
    <submittedName>
        <fullName evidence="3">DUF4126 family protein</fullName>
    </submittedName>
</protein>
<dbReference type="KEGG" id="rmar:GBA65_14475"/>
<accession>A0A6G8PZ95</accession>
<evidence type="ECO:0000259" key="2">
    <source>
        <dbReference type="Pfam" id="PF13548"/>
    </source>
</evidence>
<dbReference type="Proteomes" id="UP000502706">
    <property type="component" value="Chromosome"/>
</dbReference>
<keyword evidence="1" id="KW-0472">Membrane</keyword>
<keyword evidence="4" id="KW-1185">Reference proteome</keyword>
<keyword evidence="1" id="KW-0812">Transmembrane</keyword>
<feature type="transmembrane region" description="Helical" evidence="1">
    <location>
        <begin position="107"/>
        <end position="124"/>
    </location>
</feature>
<dbReference type="RefSeq" id="WP_166397193.1">
    <property type="nucleotide sequence ID" value="NZ_CP045121.1"/>
</dbReference>
<name>A0A6G8PZ95_9ACTN</name>
<evidence type="ECO:0000313" key="3">
    <source>
        <dbReference type="EMBL" id="QIN79526.1"/>
    </source>
</evidence>